<name>A0A6N0NYB8_9CREN</name>
<dbReference type="PROSITE" id="PS50850">
    <property type="entry name" value="MFS"/>
    <property type="match status" value="1"/>
</dbReference>
<feature type="transmembrane region" description="Helical" evidence="7">
    <location>
        <begin position="277"/>
        <end position="295"/>
    </location>
</feature>
<feature type="transmembrane region" description="Helical" evidence="7">
    <location>
        <begin position="245"/>
        <end position="265"/>
    </location>
</feature>
<dbReference type="AlphaFoldDB" id="A0A6N0NYB8"/>
<dbReference type="RefSeq" id="WP_174630825.1">
    <property type="nucleotide sequence ID" value="NZ_CP049074.1"/>
</dbReference>
<dbReference type="Proteomes" id="UP000509301">
    <property type="component" value="Chromosome"/>
</dbReference>
<feature type="transmembrane region" description="Helical" evidence="7">
    <location>
        <begin position="136"/>
        <end position="160"/>
    </location>
</feature>
<keyword evidence="2" id="KW-0813">Transport</keyword>
<dbReference type="EMBL" id="CP049074">
    <property type="protein sequence ID" value="QKR00131.1"/>
    <property type="molecule type" value="Genomic_DNA"/>
</dbReference>
<organism evidence="9 10">
    <name type="scientific">Metallosphaera tengchongensis</name>
    <dbReference type="NCBI Taxonomy" id="1532350"/>
    <lineage>
        <taxon>Archaea</taxon>
        <taxon>Thermoproteota</taxon>
        <taxon>Thermoprotei</taxon>
        <taxon>Sulfolobales</taxon>
        <taxon>Sulfolobaceae</taxon>
        <taxon>Metallosphaera</taxon>
    </lineage>
</organism>
<dbReference type="Gene3D" id="1.20.1250.20">
    <property type="entry name" value="MFS general substrate transporter like domains"/>
    <property type="match status" value="2"/>
</dbReference>
<feature type="transmembrane region" description="Helical" evidence="7">
    <location>
        <begin position="342"/>
        <end position="360"/>
    </location>
</feature>
<feature type="transmembrane region" description="Helical" evidence="7">
    <location>
        <begin position="96"/>
        <end position="115"/>
    </location>
</feature>
<protein>
    <submittedName>
        <fullName evidence="9">MHS family MFS transporter</fullName>
    </submittedName>
</protein>
<keyword evidence="3" id="KW-1003">Cell membrane</keyword>
<dbReference type="InterPro" id="IPR020846">
    <property type="entry name" value="MFS_dom"/>
</dbReference>
<evidence type="ECO:0000256" key="5">
    <source>
        <dbReference type="ARBA" id="ARBA00022989"/>
    </source>
</evidence>
<feature type="transmembrane region" description="Helical" evidence="7">
    <location>
        <begin position="301"/>
        <end position="322"/>
    </location>
</feature>
<accession>A0A6N0NYB8</accession>
<evidence type="ECO:0000256" key="3">
    <source>
        <dbReference type="ARBA" id="ARBA00022475"/>
    </source>
</evidence>
<feature type="transmembrane region" description="Helical" evidence="7">
    <location>
        <begin position="172"/>
        <end position="191"/>
    </location>
</feature>
<proteinExistence type="predicted"/>
<dbReference type="SUPFAM" id="SSF103473">
    <property type="entry name" value="MFS general substrate transporter"/>
    <property type="match status" value="1"/>
</dbReference>
<evidence type="ECO:0000313" key="9">
    <source>
        <dbReference type="EMBL" id="QKR00131.1"/>
    </source>
</evidence>
<feature type="transmembrane region" description="Helical" evidence="7">
    <location>
        <begin position="366"/>
        <end position="384"/>
    </location>
</feature>
<evidence type="ECO:0000256" key="2">
    <source>
        <dbReference type="ARBA" id="ARBA00022448"/>
    </source>
</evidence>
<evidence type="ECO:0000256" key="6">
    <source>
        <dbReference type="ARBA" id="ARBA00023136"/>
    </source>
</evidence>
<feature type="domain" description="Major facilitator superfamily (MFS) profile" evidence="8">
    <location>
        <begin position="4"/>
        <end position="389"/>
    </location>
</feature>
<evidence type="ECO:0000313" key="10">
    <source>
        <dbReference type="Proteomes" id="UP000509301"/>
    </source>
</evidence>
<dbReference type="PANTHER" id="PTHR43045">
    <property type="entry name" value="SHIKIMATE TRANSPORTER"/>
    <property type="match status" value="1"/>
</dbReference>
<keyword evidence="10" id="KW-1185">Reference proteome</keyword>
<dbReference type="GeneID" id="55641656"/>
<dbReference type="Pfam" id="PF07690">
    <property type="entry name" value="MFS_1"/>
    <property type="match status" value="1"/>
</dbReference>
<keyword evidence="4 7" id="KW-0812">Transmembrane</keyword>
<dbReference type="InterPro" id="IPR011701">
    <property type="entry name" value="MFS"/>
</dbReference>
<feature type="transmembrane region" description="Helical" evidence="7">
    <location>
        <begin position="12"/>
        <end position="33"/>
    </location>
</feature>
<feature type="transmembrane region" description="Helical" evidence="7">
    <location>
        <begin position="212"/>
        <end position="233"/>
    </location>
</feature>
<evidence type="ECO:0000256" key="4">
    <source>
        <dbReference type="ARBA" id="ARBA00022692"/>
    </source>
</evidence>
<dbReference type="InterPro" id="IPR036259">
    <property type="entry name" value="MFS_trans_sf"/>
</dbReference>
<feature type="transmembrane region" description="Helical" evidence="7">
    <location>
        <begin position="39"/>
        <end position="60"/>
    </location>
</feature>
<dbReference type="PROSITE" id="PS00216">
    <property type="entry name" value="SUGAR_TRANSPORT_1"/>
    <property type="match status" value="1"/>
</dbReference>
<dbReference type="OrthoDB" id="117970at2157"/>
<dbReference type="GO" id="GO:0005886">
    <property type="term" value="C:plasma membrane"/>
    <property type="evidence" value="ECO:0007669"/>
    <property type="project" value="UniProtKB-SubCell"/>
</dbReference>
<dbReference type="GO" id="GO:0022857">
    <property type="term" value="F:transmembrane transporter activity"/>
    <property type="evidence" value="ECO:0007669"/>
    <property type="project" value="InterPro"/>
</dbReference>
<reference evidence="9 10" key="1">
    <citation type="submission" date="2020-02" db="EMBL/GenBank/DDBJ databases">
        <title>Comparative genome analysis reveals the metabolism and evolution of the thermophilic archaeal genus Metallosphaera.</title>
        <authorList>
            <person name="Jiang C."/>
        </authorList>
    </citation>
    <scope>NUCLEOTIDE SEQUENCE [LARGE SCALE GENOMIC DNA]</scope>
    <source>
        <strain evidence="9 10">Ric-A</strain>
    </source>
</reference>
<evidence type="ECO:0000256" key="7">
    <source>
        <dbReference type="SAM" id="Phobius"/>
    </source>
</evidence>
<keyword evidence="5 7" id="KW-1133">Transmembrane helix</keyword>
<dbReference type="PANTHER" id="PTHR43045:SF1">
    <property type="entry name" value="SHIKIMATE TRANSPORTER"/>
    <property type="match status" value="1"/>
</dbReference>
<gene>
    <name evidence="9" type="ORF">GWK48_06860</name>
</gene>
<comment type="subcellular location">
    <subcellularLocation>
        <location evidence="1">Cell membrane</location>
        <topology evidence="1">Multi-pass membrane protein</topology>
    </subcellularLocation>
</comment>
<sequence>MKLNFIGSYLSWVMDSYDLGAVVITAAILEKVFYPTLGLLGAVLPVVFTVAARPLGAFLFGLLADLRGRKKALVFTVLGYSLSIGITGLVPPYAQIGIVAPVLISMLRVIQGIFIGGDVSSSFTLAMESVSRRRGLFSGLMQSGTLLGFVLVDLLFTSLAKSPSFFQYTWRYIYFTGVIPAVLALLIRAKMTESKVYLEAEKDYPTKGLQPIWQTILVMIGFWVIIYAGPQFIPVYLGQVLKLPPATYGFLALIMNVVGIPTMIISGLASDLLGRKTLGVIGVLVAFLTALWFYSFGTPSIGSMIAFGIGMNVASSISPAYLAERFKTFSRATGVGSSYNGAFLVAGFTQLFISGLSAFTSTSHSAIIVVGAGALVAGVGLLAGPETLRLSYLKV</sequence>
<dbReference type="KEGG" id="mten:GWK48_06860"/>
<evidence type="ECO:0000256" key="1">
    <source>
        <dbReference type="ARBA" id="ARBA00004651"/>
    </source>
</evidence>
<keyword evidence="6 7" id="KW-0472">Membrane</keyword>
<evidence type="ECO:0000259" key="8">
    <source>
        <dbReference type="PROSITE" id="PS50850"/>
    </source>
</evidence>
<feature type="transmembrane region" description="Helical" evidence="7">
    <location>
        <begin position="72"/>
        <end position="90"/>
    </location>
</feature>
<dbReference type="InterPro" id="IPR005829">
    <property type="entry name" value="Sugar_transporter_CS"/>
</dbReference>